<dbReference type="PANTHER" id="PTHR15706:SF2">
    <property type="entry name" value="SH3 AND PX DOMAIN-CONTAINING PROTEIN 2A"/>
    <property type="match status" value="1"/>
</dbReference>
<evidence type="ECO:0000256" key="3">
    <source>
        <dbReference type="PROSITE-ProRule" id="PRU00192"/>
    </source>
</evidence>
<dbReference type="OrthoDB" id="548867at2759"/>
<feature type="region of interest" description="Disordered" evidence="4">
    <location>
        <begin position="1"/>
        <end position="21"/>
    </location>
</feature>
<dbReference type="SMART" id="SM00326">
    <property type="entry name" value="SH3"/>
    <property type="match status" value="2"/>
</dbReference>
<evidence type="ECO:0000259" key="5">
    <source>
        <dbReference type="PROSITE" id="PS50002"/>
    </source>
</evidence>
<feature type="domain" description="PB1" evidence="7">
    <location>
        <begin position="558"/>
        <end position="650"/>
    </location>
</feature>
<reference evidence="10 11" key="1">
    <citation type="submission" date="2017-03" db="EMBL/GenBank/DDBJ databases">
        <title>Genomes of endolithic fungi from Antarctica.</title>
        <authorList>
            <person name="Coleine C."/>
            <person name="Masonjones S."/>
            <person name="Stajich J.E."/>
        </authorList>
    </citation>
    <scope>NUCLEOTIDE SEQUENCE [LARGE SCALE GENOMIC DNA]</scope>
    <source>
        <strain evidence="10 11">CCFEE 5311</strain>
    </source>
</reference>
<dbReference type="SUPFAM" id="SSF54277">
    <property type="entry name" value="CAD &amp; PB1 domains"/>
    <property type="match status" value="1"/>
</dbReference>
<keyword evidence="12" id="KW-1185">Reference proteome</keyword>
<dbReference type="InterPro" id="IPR001683">
    <property type="entry name" value="PX_dom"/>
</dbReference>
<dbReference type="InterPro" id="IPR035550">
    <property type="entry name" value="Bem1/Scd2_PX"/>
</dbReference>
<dbReference type="Gene3D" id="3.30.1520.10">
    <property type="entry name" value="Phox-like domain"/>
    <property type="match status" value="1"/>
</dbReference>
<organism evidence="10 11">
    <name type="scientific">Friedmanniomyces endolithicus</name>
    <dbReference type="NCBI Taxonomy" id="329885"/>
    <lineage>
        <taxon>Eukaryota</taxon>
        <taxon>Fungi</taxon>
        <taxon>Dikarya</taxon>
        <taxon>Ascomycota</taxon>
        <taxon>Pezizomycotina</taxon>
        <taxon>Dothideomycetes</taxon>
        <taxon>Dothideomycetidae</taxon>
        <taxon>Mycosphaerellales</taxon>
        <taxon>Teratosphaeriaceae</taxon>
        <taxon>Friedmanniomyces</taxon>
    </lineage>
</organism>
<dbReference type="Proteomes" id="UP000310066">
    <property type="component" value="Unassembled WGS sequence"/>
</dbReference>
<dbReference type="Pfam" id="PF00787">
    <property type="entry name" value="PX"/>
    <property type="match status" value="1"/>
</dbReference>
<feature type="compositionally biased region" description="Polar residues" evidence="4">
    <location>
        <begin position="106"/>
        <end position="115"/>
    </location>
</feature>
<feature type="domain" description="PX" evidence="6">
    <location>
        <begin position="308"/>
        <end position="429"/>
    </location>
</feature>
<dbReference type="Proteomes" id="UP001168146">
    <property type="component" value="Unassembled WGS sequence"/>
</dbReference>
<dbReference type="PROSITE" id="PS50002">
    <property type="entry name" value="SH3"/>
    <property type="match status" value="2"/>
</dbReference>
<dbReference type="PROSITE" id="PS51745">
    <property type="entry name" value="PB1"/>
    <property type="match status" value="1"/>
</dbReference>
<dbReference type="PANTHER" id="PTHR15706">
    <property type="entry name" value="SH3 MULTIPLE DOMAIN"/>
    <property type="match status" value="1"/>
</dbReference>
<feature type="domain" description="SH3" evidence="5">
    <location>
        <begin position="35"/>
        <end position="99"/>
    </location>
</feature>
<dbReference type="GO" id="GO:0035091">
    <property type="term" value="F:phosphatidylinositol binding"/>
    <property type="evidence" value="ECO:0007669"/>
    <property type="project" value="InterPro"/>
</dbReference>
<dbReference type="SMART" id="SM00312">
    <property type="entry name" value="PX"/>
    <property type="match status" value="1"/>
</dbReference>
<evidence type="ECO:0000313" key="9">
    <source>
        <dbReference type="EMBL" id="KAK1006947.1"/>
    </source>
</evidence>
<dbReference type="STRING" id="329885.A0A4U0TPI9"/>
<dbReference type="EMBL" id="NAJP01000197">
    <property type="protein sequence ID" value="TKA23983.1"/>
    <property type="molecule type" value="Genomic_DNA"/>
</dbReference>
<protein>
    <submittedName>
        <fullName evidence="8">Bud emergence protein 1</fullName>
    </submittedName>
</protein>
<dbReference type="InterPro" id="IPR001452">
    <property type="entry name" value="SH3_domain"/>
</dbReference>
<dbReference type="AlphaFoldDB" id="A0A4U0TPI9"/>
<gene>
    <name evidence="8" type="primary">BEM1_1</name>
    <name evidence="10" type="ORF">B0A54_17561</name>
    <name evidence="8" type="ORF">LTR82_003153</name>
    <name evidence="9" type="ORF">LTR91_003556</name>
</gene>
<feature type="compositionally biased region" description="Basic and acidic residues" evidence="4">
    <location>
        <begin position="438"/>
        <end position="450"/>
    </location>
</feature>
<reference evidence="9" key="3">
    <citation type="submission" date="2023-06" db="EMBL/GenBank/DDBJ databases">
        <title>Black Yeasts Isolated from many extreme environments.</title>
        <authorList>
            <person name="Coleine C."/>
            <person name="Stajich J.E."/>
            <person name="Selbmann L."/>
        </authorList>
    </citation>
    <scope>NUCLEOTIDE SEQUENCE</scope>
    <source>
        <strain evidence="9">CCFEE 5200</strain>
    </source>
</reference>
<dbReference type="Gene3D" id="2.30.30.40">
    <property type="entry name" value="SH3 Domains"/>
    <property type="match status" value="2"/>
</dbReference>
<feature type="region of interest" description="Disordered" evidence="4">
    <location>
        <begin position="431"/>
        <end position="553"/>
    </location>
</feature>
<sequence>MKFRRSMKSDGSSKHDSAKPVQISIPQKDAIAIEPPKKVIKALYDYTAPAEPPIYLSFSAGDFLHVLSRENEVDWYEACNPLANTRGLVPVEYFENVGKTVRDSVHSSGSANATHDSGYAEGATPTARSFGTSRSSAMNVGHADMPLMPGHRASNSHGKRSVGIYGVMLYDFEAQESTELNVKAGEAMIVIAQSNPDWYIAKPITKLGGPGLVPVLYVEIRDMATGKAVTDRTTAVANAGIPSVEAWQRMALEYKDNCYNLGVITSSSQAQLMKGKERMSLSSQHQNGYGGHSRQPSQQTYQQQQQQQGPIVPERASVPRYIFADDKFHFVVEARMSDGTHWDLQRVYEDFYELQINLINAFPEEAGQLPGKPRILPYMPGPVKFVTDGISEGRRENLDQYLRDLMRLQKHISYSSLVRRFFAPKEHDYEVDPAEVDPDTHARPRDDQDRYSTVSQTSHRNGAYQSQAQMRQPSSTSAHQYSPSQASGNEGSYGHQRGLSNSTTNNGGTHYRSPSAYDTAHAHALAPDTHAQQQQQQHLPAASTTSLASGGPAASQAPVKVKAWFDRDTCVVIRMPARGHFSYEELYRKIVERRRLEYKVLSGSAGEEGEELEIEYRDEKEGEYYRMEGEEDLEIALERNEKLTLAVRAAGS</sequence>
<keyword evidence="2" id="KW-0677">Repeat</keyword>
<evidence type="ECO:0000256" key="2">
    <source>
        <dbReference type="ARBA" id="ARBA00022737"/>
    </source>
</evidence>
<feature type="domain" description="SH3" evidence="5">
    <location>
        <begin position="161"/>
        <end position="223"/>
    </location>
</feature>
<dbReference type="CDD" id="cd06890">
    <property type="entry name" value="PX_Bem1p"/>
    <property type="match status" value="1"/>
</dbReference>
<dbReference type="Gene3D" id="3.10.20.90">
    <property type="entry name" value="Phosphatidylinositol 3-kinase Catalytic Subunit, Chain A, domain 1"/>
    <property type="match status" value="1"/>
</dbReference>
<evidence type="ECO:0000313" key="11">
    <source>
        <dbReference type="Proteomes" id="UP000310066"/>
    </source>
</evidence>
<reference evidence="8" key="2">
    <citation type="submission" date="2021-12" db="EMBL/GenBank/DDBJ databases">
        <title>Black yeast isolated from Biological Soil Crust.</title>
        <authorList>
            <person name="Kurbessoian T."/>
        </authorList>
    </citation>
    <scope>NUCLEOTIDE SEQUENCE</scope>
    <source>
        <strain evidence="8">CCFEE 5208</strain>
    </source>
</reference>
<evidence type="ECO:0000256" key="4">
    <source>
        <dbReference type="SAM" id="MobiDB-lite"/>
    </source>
</evidence>
<dbReference type="PROSITE" id="PS50195">
    <property type="entry name" value="PX"/>
    <property type="match status" value="1"/>
</dbReference>
<evidence type="ECO:0000259" key="6">
    <source>
        <dbReference type="PROSITE" id="PS50195"/>
    </source>
</evidence>
<feature type="compositionally biased region" description="Basic and acidic residues" evidence="4">
    <location>
        <begin position="7"/>
        <end position="18"/>
    </location>
</feature>
<dbReference type="EMBL" id="JAUJLE010000019">
    <property type="protein sequence ID" value="KAK1006947.1"/>
    <property type="molecule type" value="Genomic_DNA"/>
</dbReference>
<feature type="region of interest" description="Disordered" evidence="4">
    <location>
        <begin position="104"/>
        <end position="135"/>
    </location>
</feature>
<dbReference type="InterPro" id="IPR053793">
    <property type="entry name" value="PB1-like"/>
</dbReference>
<feature type="compositionally biased region" description="Polar residues" evidence="4">
    <location>
        <begin position="498"/>
        <end position="508"/>
    </location>
</feature>
<dbReference type="EMBL" id="JASUXU010000006">
    <property type="protein sequence ID" value="KAK0325617.1"/>
    <property type="molecule type" value="Genomic_DNA"/>
</dbReference>
<feature type="compositionally biased region" description="Low complexity" evidence="4">
    <location>
        <begin position="295"/>
        <end position="308"/>
    </location>
</feature>
<dbReference type="InterPro" id="IPR036028">
    <property type="entry name" value="SH3-like_dom_sf"/>
</dbReference>
<feature type="compositionally biased region" description="Polar residues" evidence="4">
    <location>
        <begin position="451"/>
        <end position="490"/>
    </location>
</feature>
<dbReference type="SUPFAM" id="SSF64268">
    <property type="entry name" value="PX domain"/>
    <property type="match status" value="1"/>
</dbReference>
<feature type="region of interest" description="Disordered" evidence="4">
    <location>
        <begin position="274"/>
        <end position="311"/>
    </location>
</feature>
<evidence type="ECO:0000313" key="8">
    <source>
        <dbReference type="EMBL" id="KAK0325617.1"/>
    </source>
</evidence>
<accession>A0A4U0TPI9</accession>
<feature type="compositionally biased region" description="Polar residues" evidence="4">
    <location>
        <begin position="126"/>
        <end position="135"/>
    </location>
</feature>
<dbReference type="GO" id="GO:0005737">
    <property type="term" value="C:cytoplasm"/>
    <property type="evidence" value="ECO:0007669"/>
    <property type="project" value="TreeGrafter"/>
</dbReference>
<dbReference type="InterPro" id="IPR051228">
    <property type="entry name" value="NADPH_Oxidase/PX-Domain"/>
</dbReference>
<evidence type="ECO:0000259" key="7">
    <source>
        <dbReference type="PROSITE" id="PS51745"/>
    </source>
</evidence>
<dbReference type="Proteomes" id="UP001175353">
    <property type="component" value="Unassembled WGS sequence"/>
</dbReference>
<dbReference type="SUPFAM" id="SSF50044">
    <property type="entry name" value="SH3-domain"/>
    <property type="match status" value="2"/>
</dbReference>
<dbReference type="Pfam" id="PF00018">
    <property type="entry name" value="SH3_1"/>
    <property type="match status" value="2"/>
</dbReference>
<keyword evidence="1 3" id="KW-0728">SH3 domain</keyword>
<dbReference type="InterPro" id="IPR036871">
    <property type="entry name" value="PX_dom_sf"/>
</dbReference>
<evidence type="ECO:0000256" key="1">
    <source>
        <dbReference type="ARBA" id="ARBA00022443"/>
    </source>
</evidence>
<proteinExistence type="predicted"/>
<evidence type="ECO:0000313" key="12">
    <source>
        <dbReference type="Proteomes" id="UP001175353"/>
    </source>
</evidence>
<comment type="caution">
    <text evidence="10">The sequence shown here is derived from an EMBL/GenBank/DDBJ whole genome shotgun (WGS) entry which is preliminary data.</text>
</comment>
<name>A0A4U0TPI9_9PEZI</name>
<evidence type="ECO:0000313" key="10">
    <source>
        <dbReference type="EMBL" id="TKA23983.1"/>
    </source>
</evidence>